<dbReference type="HOGENOM" id="CLU_2138370_0_0_1"/>
<sequence>MMSAITGGIFVPRDGAASADVAVAPPRLSNSGDCTFEAQFVYATRIKRSLCLGALCGVEFTIAFATLIRISTQLVVRLTLFFTKQLTTCFLAHTCLLSRAPEDNALVQEQFSQ</sequence>
<dbReference type="RefSeq" id="XP_002903433.1">
    <property type="nucleotide sequence ID" value="XM_002903387.1"/>
</dbReference>
<dbReference type="AlphaFoldDB" id="D0NBQ4"/>
<dbReference type="InParanoid" id="D0NBQ4"/>
<proteinExistence type="predicted"/>
<gene>
    <name evidence="1" type="ORF">PITG_09108</name>
</gene>
<dbReference type="VEuPathDB" id="FungiDB:PITG_09108"/>
<keyword evidence="2" id="KW-1185">Reference proteome</keyword>
<evidence type="ECO:0000313" key="1">
    <source>
        <dbReference type="EMBL" id="EEY55209.1"/>
    </source>
</evidence>
<reference evidence="2" key="1">
    <citation type="journal article" date="2009" name="Nature">
        <title>Genome sequence and analysis of the Irish potato famine pathogen Phytophthora infestans.</title>
        <authorList>
            <consortium name="The Broad Institute Genome Sequencing Platform"/>
            <person name="Haas B.J."/>
            <person name="Kamoun S."/>
            <person name="Zody M.C."/>
            <person name="Jiang R.H."/>
            <person name="Handsaker R.E."/>
            <person name="Cano L.M."/>
            <person name="Grabherr M."/>
            <person name="Kodira C.D."/>
            <person name="Raffaele S."/>
            <person name="Torto-Alalibo T."/>
            <person name="Bozkurt T.O."/>
            <person name="Ah-Fong A.M."/>
            <person name="Alvarado L."/>
            <person name="Anderson V.L."/>
            <person name="Armstrong M.R."/>
            <person name="Avrova A."/>
            <person name="Baxter L."/>
            <person name="Beynon J."/>
            <person name="Boevink P.C."/>
            <person name="Bollmann S.R."/>
            <person name="Bos J.I."/>
            <person name="Bulone V."/>
            <person name="Cai G."/>
            <person name="Cakir C."/>
            <person name="Carrington J.C."/>
            <person name="Chawner M."/>
            <person name="Conti L."/>
            <person name="Costanzo S."/>
            <person name="Ewan R."/>
            <person name="Fahlgren N."/>
            <person name="Fischbach M.A."/>
            <person name="Fugelstad J."/>
            <person name="Gilroy E.M."/>
            <person name="Gnerre S."/>
            <person name="Green P.J."/>
            <person name="Grenville-Briggs L.J."/>
            <person name="Griffith J."/>
            <person name="Grunwald N.J."/>
            <person name="Horn K."/>
            <person name="Horner N.R."/>
            <person name="Hu C.H."/>
            <person name="Huitema E."/>
            <person name="Jeong D.H."/>
            <person name="Jones A.M."/>
            <person name="Jones J.D."/>
            <person name="Jones R.W."/>
            <person name="Karlsson E.K."/>
            <person name="Kunjeti S.G."/>
            <person name="Lamour K."/>
            <person name="Liu Z."/>
            <person name="Ma L."/>
            <person name="Maclean D."/>
            <person name="Chibucos M.C."/>
            <person name="McDonald H."/>
            <person name="McWalters J."/>
            <person name="Meijer H.J."/>
            <person name="Morgan W."/>
            <person name="Morris P.F."/>
            <person name="Munro C.A."/>
            <person name="O'Neill K."/>
            <person name="Ospina-Giraldo M."/>
            <person name="Pinzon A."/>
            <person name="Pritchard L."/>
            <person name="Ramsahoye B."/>
            <person name="Ren Q."/>
            <person name="Restrepo S."/>
            <person name="Roy S."/>
            <person name="Sadanandom A."/>
            <person name="Savidor A."/>
            <person name="Schornack S."/>
            <person name="Schwartz D.C."/>
            <person name="Schumann U.D."/>
            <person name="Schwessinger B."/>
            <person name="Seyer L."/>
            <person name="Sharpe T."/>
            <person name="Silvar C."/>
            <person name="Song J."/>
            <person name="Studholme D.J."/>
            <person name="Sykes S."/>
            <person name="Thines M."/>
            <person name="van de Vondervoort P.J."/>
            <person name="Phuntumart V."/>
            <person name="Wawra S."/>
            <person name="Weide R."/>
            <person name="Win J."/>
            <person name="Young C."/>
            <person name="Zhou S."/>
            <person name="Fry W."/>
            <person name="Meyers B.C."/>
            <person name="van West P."/>
            <person name="Ristaino J."/>
            <person name="Govers F."/>
            <person name="Birch P.R."/>
            <person name="Whisson S.C."/>
            <person name="Judelson H.S."/>
            <person name="Nusbaum C."/>
        </authorList>
    </citation>
    <scope>NUCLEOTIDE SEQUENCE [LARGE SCALE GENOMIC DNA]</scope>
    <source>
        <strain evidence="2">T30-4</strain>
    </source>
</reference>
<dbReference type="GeneID" id="9470460"/>
<dbReference type="Proteomes" id="UP000006643">
    <property type="component" value="Unassembled WGS sequence"/>
</dbReference>
<accession>D0NBQ4</accession>
<dbReference type="EMBL" id="DS028131">
    <property type="protein sequence ID" value="EEY55209.1"/>
    <property type="molecule type" value="Genomic_DNA"/>
</dbReference>
<name>D0NBQ4_PHYIT</name>
<evidence type="ECO:0000313" key="2">
    <source>
        <dbReference type="Proteomes" id="UP000006643"/>
    </source>
</evidence>
<dbReference type="KEGG" id="pif:PITG_09108"/>
<organism evidence="1 2">
    <name type="scientific">Phytophthora infestans (strain T30-4)</name>
    <name type="common">Potato late blight agent</name>
    <dbReference type="NCBI Taxonomy" id="403677"/>
    <lineage>
        <taxon>Eukaryota</taxon>
        <taxon>Sar</taxon>
        <taxon>Stramenopiles</taxon>
        <taxon>Oomycota</taxon>
        <taxon>Peronosporomycetes</taxon>
        <taxon>Peronosporales</taxon>
        <taxon>Peronosporaceae</taxon>
        <taxon>Phytophthora</taxon>
    </lineage>
</organism>
<protein>
    <submittedName>
        <fullName evidence="1">Uncharacterized protein</fullName>
    </submittedName>
</protein>